<feature type="non-terminal residue" evidence="1">
    <location>
        <position position="27"/>
    </location>
</feature>
<keyword evidence="1" id="KW-0547">Nucleotide-binding</keyword>
<keyword evidence="1" id="KW-0067">ATP-binding</keyword>
<evidence type="ECO:0000313" key="2">
    <source>
        <dbReference type="Proteomes" id="UP001234811"/>
    </source>
</evidence>
<comment type="caution">
    <text evidence="1">The sequence shown here is derived from an EMBL/GenBank/DDBJ whole genome shotgun (WGS) entry which is preliminary data.</text>
</comment>
<gene>
    <name evidence="1" type="ORF">RF091_17350</name>
</gene>
<protein>
    <submittedName>
        <fullName evidence="1">Iron ABC transporter ATP-binding protein FetA</fullName>
    </submittedName>
</protein>
<evidence type="ECO:0000313" key="1">
    <source>
        <dbReference type="EMBL" id="MDQ9557272.1"/>
    </source>
</evidence>
<organism evidence="1 2">
    <name type="scientific">Serratia marcescens</name>
    <dbReference type="NCBI Taxonomy" id="615"/>
    <lineage>
        <taxon>Bacteria</taxon>
        <taxon>Pseudomonadati</taxon>
        <taxon>Pseudomonadota</taxon>
        <taxon>Gammaproteobacteria</taxon>
        <taxon>Enterobacterales</taxon>
        <taxon>Yersiniaceae</taxon>
        <taxon>Serratia</taxon>
    </lineage>
</organism>
<accession>A0ABD5BKK8</accession>
<proteinExistence type="predicted"/>
<dbReference type="EMBL" id="JAVIPQ010000292">
    <property type="protein sequence ID" value="MDQ9557272.1"/>
    <property type="molecule type" value="Genomic_DNA"/>
</dbReference>
<dbReference type="Proteomes" id="UP001234811">
    <property type="component" value="Unassembled WGS sequence"/>
</dbReference>
<reference evidence="1 2" key="1">
    <citation type="submission" date="2023-07" db="EMBL/GenBank/DDBJ databases">
        <title>Pathogens genome sequencing project 196.</title>
        <authorList>
            <person name="Cao X."/>
        </authorList>
    </citation>
    <scope>NUCLEOTIDE SEQUENCE [LARGE SCALE GENOMIC DNA]</scope>
    <source>
        <strain evidence="1 2">SM41</strain>
    </source>
</reference>
<name>A0ABD5BKK8_SERMA</name>
<dbReference type="GO" id="GO:0005524">
    <property type="term" value="F:ATP binding"/>
    <property type="evidence" value="ECO:0007669"/>
    <property type="project" value="UniProtKB-KW"/>
</dbReference>
<dbReference type="AlphaFoldDB" id="A0ABD5BKK8"/>
<sequence length="27" mass="3230">MKEKKDILRLDDIHYQIDNQVILDSVS</sequence>